<sequence>MVSVFWLVCLLLGLYVLVFVFVDPWTINVTRLIRIFPDILREVHVWFGSSSLL</sequence>
<dbReference type="Proteomes" id="UP000325395">
    <property type="component" value="Unassembled WGS sequence"/>
</dbReference>
<proteinExistence type="predicted"/>
<evidence type="ECO:0000313" key="1">
    <source>
        <dbReference type="EMBL" id="KAE8417968.1"/>
    </source>
</evidence>
<name>A0ABQ6WLQ0_9EURO</name>
<accession>A0ABQ6WLQ0</accession>
<evidence type="ECO:0000313" key="2">
    <source>
        <dbReference type="Proteomes" id="UP000325395"/>
    </source>
</evidence>
<reference evidence="1 2" key="1">
    <citation type="submission" date="2019-04" db="EMBL/GenBank/DDBJ databases">
        <authorList>
            <consortium name="DOE Joint Genome Institute"/>
            <person name="Mondo S."/>
            <person name="Kjaerbolling I."/>
            <person name="Vesth T."/>
            <person name="Frisvad J.C."/>
            <person name="Nybo J.L."/>
            <person name="Theobald S."/>
            <person name="Kildgaard S."/>
            <person name="Isbrandt T."/>
            <person name="Kuo A."/>
            <person name="Sato A."/>
            <person name="Lyhne E.K."/>
            <person name="Kogle M.E."/>
            <person name="Wiebenga A."/>
            <person name="Kun R.S."/>
            <person name="Lubbers R.J."/>
            <person name="Makela M.R."/>
            <person name="Barry K."/>
            <person name="Chovatia M."/>
            <person name="Clum A."/>
            <person name="Daum C."/>
            <person name="Haridas S."/>
            <person name="He G."/>
            <person name="LaButti K."/>
            <person name="Lipzen A."/>
            <person name="Riley R."/>
            <person name="Salamov A."/>
            <person name="Simmons B.A."/>
            <person name="Magnuson J.K."/>
            <person name="Henrissat B."/>
            <person name="Mortensen U.H."/>
            <person name="Larsen T.O."/>
            <person name="Devries R.P."/>
            <person name="Grigoriev I.V."/>
            <person name="Machida M."/>
            <person name="Baker S.E."/>
            <person name="Andersen M.R."/>
            <person name="Cantor M.N."/>
            <person name="Hua S.X."/>
        </authorList>
    </citation>
    <scope>NUCLEOTIDE SEQUENCE [LARGE SCALE GENOMIC DNA]</scope>
    <source>
        <strain evidence="1 2">CBS 117616</strain>
    </source>
</reference>
<keyword evidence="2" id="KW-1185">Reference proteome</keyword>
<organism evidence="1 2">
    <name type="scientific">Aspergillus pseudocaelatus</name>
    <dbReference type="NCBI Taxonomy" id="1825620"/>
    <lineage>
        <taxon>Eukaryota</taxon>
        <taxon>Fungi</taxon>
        <taxon>Dikarya</taxon>
        <taxon>Ascomycota</taxon>
        <taxon>Pezizomycotina</taxon>
        <taxon>Eurotiomycetes</taxon>
        <taxon>Eurotiomycetidae</taxon>
        <taxon>Eurotiales</taxon>
        <taxon>Aspergillaceae</taxon>
        <taxon>Aspergillus</taxon>
        <taxon>Aspergillus subgen. Circumdati</taxon>
    </lineage>
</organism>
<gene>
    <name evidence="1" type="ORF">BDV36DRAFT_255067</name>
</gene>
<dbReference type="EMBL" id="ML735731">
    <property type="protein sequence ID" value="KAE8417968.1"/>
    <property type="molecule type" value="Genomic_DNA"/>
</dbReference>
<protein>
    <submittedName>
        <fullName evidence="1">Uncharacterized protein</fullName>
    </submittedName>
</protein>